<keyword evidence="2" id="KW-1185">Reference proteome</keyword>
<comment type="caution">
    <text evidence="1">The sequence shown here is derived from an EMBL/GenBank/DDBJ whole genome shotgun (WGS) entry which is preliminary data.</text>
</comment>
<dbReference type="Proteomes" id="UP000828390">
    <property type="component" value="Unassembled WGS sequence"/>
</dbReference>
<organism evidence="1 2">
    <name type="scientific">Dreissena polymorpha</name>
    <name type="common">Zebra mussel</name>
    <name type="synonym">Mytilus polymorpha</name>
    <dbReference type="NCBI Taxonomy" id="45954"/>
    <lineage>
        <taxon>Eukaryota</taxon>
        <taxon>Metazoa</taxon>
        <taxon>Spiralia</taxon>
        <taxon>Lophotrochozoa</taxon>
        <taxon>Mollusca</taxon>
        <taxon>Bivalvia</taxon>
        <taxon>Autobranchia</taxon>
        <taxon>Heteroconchia</taxon>
        <taxon>Euheterodonta</taxon>
        <taxon>Imparidentia</taxon>
        <taxon>Neoheterodontei</taxon>
        <taxon>Myida</taxon>
        <taxon>Dreissenoidea</taxon>
        <taxon>Dreissenidae</taxon>
        <taxon>Dreissena</taxon>
    </lineage>
</organism>
<protein>
    <submittedName>
        <fullName evidence="1">Uncharacterized protein</fullName>
    </submittedName>
</protein>
<dbReference type="EMBL" id="JAIWYP010000008">
    <property type="protein sequence ID" value="KAH3781828.1"/>
    <property type="molecule type" value="Genomic_DNA"/>
</dbReference>
<dbReference type="AlphaFoldDB" id="A0A9D4EM66"/>
<proteinExistence type="predicted"/>
<name>A0A9D4EM66_DREPO</name>
<accession>A0A9D4EM66</accession>
<reference evidence="1" key="2">
    <citation type="submission" date="2020-11" db="EMBL/GenBank/DDBJ databases">
        <authorList>
            <person name="McCartney M.A."/>
            <person name="Auch B."/>
            <person name="Kono T."/>
            <person name="Mallez S."/>
            <person name="Becker A."/>
            <person name="Gohl D.M."/>
            <person name="Silverstein K.A.T."/>
            <person name="Koren S."/>
            <person name="Bechman K.B."/>
            <person name="Herman A."/>
            <person name="Abrahante J.E."/>
            <person name="Garbe J."/>
        </authorList>
    </citation>
    <scope>NUCLEOTIDE SEQUENCE</scope>
    <source>
        <strain evidence="1">Duluth1</strain>
        <tissue evidence="1">Whole animal</tissue>
    </source>
</reference>
<reference evidence="1" key="1">
    <citation type="journal article" date="2019" name="bioRxiv">
        <title>The Genome of the Zebra Mussel, Dreissena polymorpha: A Resource for Invasive Species Research.</title>
        <authorList>
            <person name="McCartney M.A."/>
            <person name="Auch B."/>
            <person name="Kono T."/>
            <person name="Mallez S."/>
            <person name="Zhang Y."/>
            <person name="Obille A."/>
            <person name="Becker A."/>
            <person name="Abrahante J.E."/>
            <person name="Garbe J."/>
            <person name="Badalamenti J.P."/>
            <person name="Herman A."/>
            <person name="Mangelson H."/>
            <person name="Liachko I."/>
            <person name="Sullivan S."/>
            <person name="Sone E.D."/>
            <person name="Koren S."/>
            <person name="Silverstein K.A.T."/>
            <person name="Beckman K.B."/>
            <person name="Gohl D.M."/>
        </authorList>
    </citation>
    <scope>NUCLEOTIDE SEQUENCE</scope>
    <source>
        <strain evidence="1">Duluth1</strain>
        <tissue evidence="1">Whole animal</tissue>
    </source>
</reference>
<sequence length="58" mass="6909">MLHADKTRRIKAFEPKCITSLFRISYTEHKTIKTIEYVRNMTEAFVVPQEPLLETVKR</sequence>
<evidence type="ECO:0000313" key="2">
    <source>
        <dbReference type="Proteomes" id="UP000828390"/>
    </source>
</evidence>
<evidence type="ECO:0000313" key="1">
    <source>
        <dbReference type="EMBL" id="KAH3781828.1"/>
    </source>
</evidence>
<gene>
    <name evidence="1" type="ORF">DPMN_159735</name>
</gene>